<organism evidence="2 3">
    <name type="scientific">Promicromonospora sukumoe</name>
    <dbReference type="NCBI Taxonomy" id="88382"/>
    <lineage>
        <taxon>Bacteria</taxon>
        <taxon>Bacillati</taxon>
        <taxon>Actinomycetota</taxon>
        <taxon>Actinomycetes</taxon>
        <taxon>Micrococcales</taxon>
        <taxon>Promicromonosporaceae</taxon>
        <taxon>Promicromonospora</taxon>
    </lineage>
</organism>
<keyword evidence="2" id="KW-0808">Transferase</keyword>
<dbReference type="NCBIfam" id="TIGR04050">
    <property type="entry name" value="MSMEG_0567_Cter"/>
    <property type="match status" value="1"/>
</dbReference>
<dbReference type="Gene3D" id="3.40.630.30">
    <property type="match status" value="1"/>
</dbReference>
<dbReference type="GO" id="GO:0016747">
    <property type="term" value="F:acyltransferase activity, transferring groups other than amino-acyl groups"/>
    <property type="evidence" value="ECO:0007669"/>
    <property type="project" value="InterPro"/>
</dbReference>
<dbReference type="GO" id="GO:0009030">
    <property type="term" value="F:thiamine-phosphate kinase activity"/>
    <property type="evidence" value="ECO:0007669"/>
    <property type="project" value="InterPro"/>
</dbReference>
<dbReference type="Pfam" id="PF02769">
    <property type="entry name" value="AIRS_C"/>
    <property type="match status" value="1"/>
</dbReference>
<evidence type="ECO:0000313" key="3">
    <source>
        <dbReference type="Proteomes" id="UP000540568"/>
    </source>
</evidence>
<dbReference type="InterPro" id="IPR010918">
    <property type="entry name" value="PurM-like_C_dom"/>
</dbReference>
<dbReference type="InterPro" id="IPR016188">
    <property type="entry name" value="PurM-like_N"/>
</dbReference>
<name>A0A7W3J8W3_9MICO</name>
<keyword evidence="3" id="KW-1185">Reference proteome</keyword>
<dbReference type="Proteomes" id="UP000540568">
    <property type="component" value="Unassembled WGS sequence"/>
</dbReference>
<dbReference type="PANTHER" id="PTHR30270:SF0">
    <property type="entry name" value="THIAMINE-MONOPHOSPHATE KINASE"/>
    <property type="match status" value="1"/>
</dbReference>
<dbReference type="SUPFAM" id="SSF55326">
    <property type="entry name" value="PurM N-terminal domain-like"/>
    <property type="match status" value="1"/>
</dbReference>
<dbReference type="NCBIfam" id="TIGR04045">
    <property type="entry name" value="MSMEG_0567_GNAT"/>
    <property type="match status" value="1"/>
</dbReference>
<dbReference type="InterPro" id="IPR016181">
    <property type="entry name" value="Acyl_CoA_acyltransferase"/>
</dbReference>
<gene>
    <name evidence="2" type="ORF">FHX71_002372</name>
</gene>
<dbReference type="InterPro" id="IPR024035">
    <property type="entry name" value="MSMEG_0567_GNAT"/>
</dbReference>
<evidence type="ECO:0000259" key="1">
    <source>
        <dbReference type="PROSITE" id="PS51186"/>
    </source>
</evidence>
<dbReference type="PROSITE" id="PS51186">
    <property type="entry name" value="GNAT"/>
    <property type="match status" value="1"/>
</dbReference>
<evidence type="ECO:0000313" key="2">
    <source>
        <dbReference type="EMBL" id="MBA8808430.1"/>
    </source>
</evidence>
<proteinExistence type="predicted"/>
<sequence length="472" mass="48351">MLDVPTLTGAALPSAAPWTVRPAEPRHVTAYRALRRDVFVAEQGLFDGHDLDRTDEDDRTEVLVAVDAADRVLGGVRLAPAVEALEAAGRDIGWWTGSRLVVARGARGAAGIGAALVRAACARAAELGVLRFEATVQVRNRPLFDRLGWQAWGTADVQGRPHVLMRWPVTRAADLVAATKSALAALVEPLREHTGPAALGGAGFVGDDGAPVPGTDVVAACDAILPAMIERDPEWAGWCAVLVNVNDLTAMGAQPTGLMDALGAPTPSFARRVLNGLHSGSQAWGVPVLGGHTQLGVPASLSVTALGRTDRPVPGGGGRAGHALSLTADLSGGWRRGFEGRQWDSTSSRTGAELRHLAGTVGAARPHAAKDVSMAGVVGTTAMLAEASGTGATIDVAAVPAPDGAAAGDWLTCFPGFAMLTTDPPGTGRMTSPLATTAECGELTAEPGVRLRWPDGETTAAVDGPATGLGRA</sequence>
<dbReference type="Pfam" id="PF00586">
    <property type="entry name" value="AIRS"/>
    <property type="match status" value="1"/>
</dbReference>
<reference evidence="2 3" key="1">
    <citation type="submission" date="2020-07" db="EMBL/GenBank/DDBJ databases">
        <title>Sequencing the genomes of 1000 actinobacteria strains.</title>
        <authorList>
            <person name="Klenk H.-P."/>
        </authorList>
    </citation>
    <scope>NUCLEOTIDE SEQUENCE [LARGE SCALE GENOMIC DNA]</scope>
    <source>
        <strain evidence="2 3">DSM 44121</strain>
    </source>
</reference>
<dbReference type="SUPFAM" id="SSF55729">
    <property type="entry name" value="Acyl-CoA N-acyltransferases (Nat)"/>
    <property type="match status" value="1"/>
</dbReference>
<dbReference type="InterPro" id="IPR036676">
    <property type="entry name" value="PurM-like_C_sf"/>
</dbReference>
<dbReference type="Pfam" id="PF00583">
    <property type="entry name" value="Acetyltransf_1"/>
    <property type="match status" value="1"/>
</dbReference>
<dbReference type="Gene3D" id="3.90.650.10">
    <property type="entry name" value="PurM-like C-terminal domain"/>
    <property type="match status" value="1"/>
</dbReference>
<dbReference type="RefSeq" id="WP_182616433.1">
    <property type="nucleotide sequence ID" value="NZ_BAAATF010000003.1"/>
</dbReference>
<dbReference type="InterPro" id="IPR023911">
    <property type="entry name" value="MSMEG_0567/sll0787_C"/>
</dbReference>
<dbReference type="InterPro" id="IPR036921">
    <property type="entry name" value="PurM-like_N_sf"/>
</dbReference>
<dbReference type="PANTHER" id="PTHR30270">
    <property type="entry name" value="THIAMINE-MONOPHOSPHATE KINASE"/>
    <property type="match status" value="1"/>
</dbReference>
<dbReference type="SUPFAM" id="SSF56042">
    <property type="entry name" value="PurM C-terminal domain-like"/>
    <property type="match status" value="1"/>
</dbReference>
<dbReference type="AlphaFoldDB" id="A0A7W3J8W3"/>
<dbReference type="GO" id="GO:0009228">
    <property type="term" value="P:thiamine biosynthetic process"/>
    <property type="evidence" value="ECO:0007669"/>
    <property type="project" value="InterPro"/>
</dbReference>
<dbReference type="Gene3D" id="3.30.1330.10">
    <property type="entry name" value="PurM-like, N-terminal domain"/>
    <property type="match status" value="1"/>
</dbReference>
<dbReference type="InterPro" id="IPR006283">
    <property type="entry name" value="ThiL-like"/>
</dbReference>
<protein>
    <submittedName>
        <fullName evidence="2">Putative N-acetyltransferase (TIGR04045 family)</fullName>
    </submittedName>
</protein>
<accession>A0A7W3J8W3</accession>
<comment type="caution">
    <text evidence="2">The sequence shown here is derived from an EMBL/GenBank/DDBJ whole genome shotgun (WGS) entry which is preliminary data.</text>
</comment>
<feature type="domain" description="N-acetyltransferase" evidence="1">
    <location>
        <begin position="18"/>
        <end position="170"/>
    </location>
</feature>
<dbReference type="InterPro" id="IPR000182">
    <property type="entry name" value="GNAT_dom"/>
</dbReference>
<dbReference type="EMBL" id="JACGWV010000001">
    <property type="protein sequence ID" value="MBA8808430.1"/>
    <property type="molecule type" value="Genomic_DNA"/>
</dbReference>